<organism evidence="2">
    <name type="scientific">Tanacetum cinerariifolium</name>
    <name type="common">Dalmatian daisy</name>
    <name type="synonym">Chrysanthemum cinerariifolium</name>
    <dbReference type="NCBI Taxonomy" id="118510"/>
    <lineage>
        <taxon>Eukaryota</taxon>
        <taxon>Viridiplantae</taxon>
        <taxon>Streptophyta</taxon>
        <taxon>Embryophyta</taxon>
        <taxon>Tracheophyta</taxon>
        <taxon>Spermatophyta</taxon>
        <taxon>Magnoliopsida</taxon>
        <taxon>eudicotyledons</taxon>
        <taxon>Gunneridae</taxon>
        <taxon>Pentapetalae</taxon>
        <taxon>asterids</taxon>
        <taxon>campanulids</taxon>
        <taxon>Asterales</taxon>
        <taxon>Asteraceae</taxon>
        <taxon>Asteroideae</taxon>
        <taxon>Anthemideae</taxon>
        <taxon>Anthemidinae</taxon>
        <taxon>Tanacetum</taxon>
    </lineage>
</organism>
<dbReference type="EMBL" id="BKCJ011834530">
    <property type="protein sequence ID" value="GFD56890.1"/>
    <property type="molecule type" value="Genomic_DNA"/>
</dbReference>
<proteinExistence type="predicted"/>
<protein>
    <submittedName>
        <fullName evidence="2">Uncharacterized protein</fullName>
    </submittedName>
</protein>
<feature type="non-terminal residue" evidence="2">
    <location>
        <position position="90"/>
    </location>
</feature>
<name>A0A699XER0_TANCI</name>
<evidence type="ECO:0000256" key="1">
    <source>
        <dbReference type="SAM" id="MobiDB-lite"/>
    </source>
</evidence>
<feature type="compositionally biased region" description="Basic and acidic residues" evidence="1">
    <location>
        <begin position="1"/>
        <end position="15"/>
    </location>
</feature>
<comment type="caution">
    <text evidence="2">The sequence shown here is derived from an EMBL/GenBank/DDBJ whole genome shotgun (WGS) entry which is preliminary data.</text>
</comment>
<evidence type="ECO:0000313" key="2">
    <source>
        <dbReference type="EMBL" id="GFD56890.1"/>
    </source>
</evidence>
<accession>A0A699XER0</accession>
<feature type="compositionally biased region" description="Basic and acidic residues" evidence="1">
    <location>
        <begin position="74"/>
        <end position="90"/>
    </location>
</feature>
<gene>
    <name evidence="2" type="ORF">Tci_928859</name>
</gene>
<dbReference type="AlphaFoldDB" id="A0A699XER0"/>
<sequence length="90" mass="9498">ADATQPDRLHQEGREQGASGRHRHQGRSDLCAGPPHRPAADGSQGSPGQAVEHPERALLANAAEIGGHAGNRRANADRVRHVGRDPVRPA</sequence>
<feature type="non-terminal residue" evidence="2">
    <location>
        <position position="1"/>
    </location>
</feature>
<reference evidence="2" key="1">
    <citation type="journal article" date="2019" name="Sci. Rep.">
        <title>Draft genome of Tanacetum cinerariifolium, the natural source of mosquito coil.</title>
        <authorList>
            <person name="Yamashiro T."/>
            <person name="Shiraishi A."/>
            <person name="Satake H."/>
            <person name="Nakayama K."/>
        </authorList>
    </citation>
    <scope>NUCLEOTIDE SEQUENCE</scope>
</reference>
<feature type="region of interest" description="Disordered" evidence="1">
    <location>
        <begin position="1"/>
        <end position="90"/>
    </location>
</feature>